<proteinExistence type="predicted"/>
<reference evidence="2" key="1">
    <citation type="submission" date="2023-07" db="EMBL/GenBank/DDBJ databases">
        <authorList>
            <consortium name="CYATHOMIX"/>
        </authorList>
    </citation>
    <scope>NUCLEOTIDE SEQUENCE</scope>
    <source>
        <strain evidence="2">N/A</strain>
    </source>
</reference>
<comment type="caution">
    <text evidence="2">The sequence shown here is derived from an EMBL/GenBank/DDBJ whole genome shotgun (WGS) entry which is preliminary data.</text>
</comment>
<protein>
    <submittedName>
        <fullName evidence="2">Uncharacterized protein</fullName>
    </submittedName>
</protein>
<keyword evidence="1" id="KW-0472">Membrane</keyword>
<dbReference type="AlphaFoldDB" id="A0AA36HGV2"/>
<keyword evidence="1" id="KW-0812">Transmembrane</keyword>
<evidence type="ECO:0000256" key="1">
    <source>
        <dbReference type="SAM" id="Phobius"/>
    </source>
</evidence>
<evidence type="ECO:0000313" key="3">
    <source>
        <dbReference type="Proteomes" id="UP001176961"/>
    </source>
</evidence>
<keyword evidence="3" id="KW-1185">Reference proteome</keyword>
<dbReference type="Proteomes" id="UP001176961">
    <property type="component" value="Unassembled WGS sequence"/>
</dbReference>
<feature type="transmembrane region" description="Helical" evidence="1">
    <location>
        <begin position="20"/>
        <end position="43"/>
    </location>
</feature>
<sequence length="128" mass="14990">MLQLKVRNSINVCSGLNYTLFISMGSLQLLCLCILFFIATAFVQKNDRFKELKSTNPILRYWAQTRLRKKLAMLNALARKKETDSQKYRNCYFSPVQCQLPVLIAVDPLANAIKPDLQQDMYTRFRRY</sequence>
<organism evidence="2 3">
    <name type="scientific">Cylicocyclus nassatus</name>
    <name type="common">Nematode worm</name>
    <dbReference type="NCBI Taxonomy" id="53992"/>
    <lineage>
        <taxon>Eukaryota</taxon>
        <taxon>Metazoa</taxon>
        <taxon>Ecdysozoa</taxon>
        <taxon>Nematoda</taxon>
        <taxon>Chromadorea</taxon>
        <taxon>Rhabditida</taxon>
        <taxon>Rhabditina</taxon>
        <taxon>Rhabditomorpha</taxon>
        <taxon>Strongyloidea</taxon>
        <taxon>Strongylidae</taxon>
        <taxon>Cylicocyclus</taxon>
    </lineage>
</organism>
<keyword evidence="1" id="KW-1133">Transmembrane helix</keyword>
<dbReference type="EMBL" id="CATQJL010000326">
    <property type="protein sequence ID" value="CAJ0610531.1"/>
    <property type="molecule type" value="Genomic_DNA"/>
</dbReference>
<evidence type="ECO:0000313" key="2">
    <source>
        <dbReference type="EMBL" id="CAJ0610531.1"/>
    </source>
</evidence>
<accession>A0AA36HGV2</accession>
<gene>
    <name evidence="2" type="ORF">CYNAS_LOCUS22514</name>
</gene>
<name>A0AA36HGV2_CYLNA</name>